<feature type="region of interest" description="Disordered" evidence="1">
    <location>
        <begin position="43"/>
        <end position="70"/>
    </location>
</feature>
<feature type="region of interest" description="Disordered" evidence="1">
    <location>
        <begin position="163"/>
        <end position="209"/>
    </location>
</feature>
<feature type="compositionally biased region" description="Basic and acidic residues" evidence="1">
    <location>
        <begin position="43"/>
        <end position="57"/>
    </location>
</feature>
<feature type="compositionally biased region" description="Low complexity" evidence="1">
    <location>
        <begin position="184"/>
        <end position="209"/>
    </location>
</feature>
<dbReference type="Pfam" id="PF13399">
    <property type="entry name" value="LytR_C"/>
    <property type="match status" value="1"/>
</dbReference>
<proteinExistence type="predicted"/>
<dbReference type="Gene3D" id="3.30.70.2390">
    <property type="match status" value="1"/>
</dbReference>
<comment type="caution">
    <text evidence="4">The sequence shown here is derived from an EMBL/GenBank/DDBJ whole genome shotgun (WGS) entry which is preliminary data.</text>
</comment>
<keyword evidence="2" id="KW-0472">Membrane</keyword>
<organism evidence="4 5">
    <name type="scientific">Candidatus Roizmanbacteria bacterium CG09_land_8_20_14_0_10_41_9</name>
    <dbReference type="NCBI Taxonomy" id="1974850"/>
    <lineage>
        <taxon>Bacteria</taxon>
        <taxon>Candidatus Roizmaniibacteriota</taxon>
    </lineage>
</organism>
<feature type="domain" description="LytR/CpsA/Psr regulator C-terminal" evidence="3">
    <location>
        <begin position="72"/>
        <end position="163"/>
    </location>
</feature>
<feature type="transmembrane region" description="Helical" evidence="2">
    <location>
        <begin position="20"/>
        <end position="39"/>
    </location>
</feature>
<evidence type="ECO:0000313" key="4">
    <source>
        <dbReference type="EMBL" id="PIS15665.1"/>
    </source>
</evidence>
<evidence type="ECO:0000259" key="3">
    <source>
        <dbReference type="Pfam" id="PF13399"/>
    </source>
</evidence>
<keyword evidence="2" id="KW-1133">Transmembrane helix</keyword>
<dbReference type="InterPro" id="IPR027381">
    <property type="entry name" value="LytR/CpsA/Psr_C"/>
</dbReference>
<gene>
    <name evidence="4" type="ORF">COT62_02440</name>
</gene>
<evidence type="ECO:0000256" key="2">
    <source>
        <dbReference type="SAM" id="Phobius"/>
    </source>
</evidence>
<accession>A0A2H0WSS5</accession>
<dbReference type="AlphaFoldDB" id="A0A2H0WSS5"/>
<evidence type="ECO:0000313" key="5">
    <source>
        <dbReference type="Proteomes" id="UP000231198"/>
    </source>
</evidence>
<reference evidence="5" key="1">
    <citation type="submission" date="2017-09" db="EMBL/GenBank/DDBJ databases">
        <title>Depth-based differentiation of microbial function through sediment-hosted aquifers and enrichment of novel symbionts in the deep terrestrial subsurface.</title>
        <authorList>
            <person name="Probst A.J."/>
            <person name="Ladd B."/>
            <person name="Jarett J.K."/>
            <person name="Geller-Mcgrath D.E."/>
            <person name="Sieber C.M.K."/>
            <person name="Emerson J.B."/>
            <person name="Anantharaman K."/>
            <person name="Thomas B.C."/>
            <person name="Malmstrom R."/>
            <person name="Stieglmeier M."/>
            <person name="Klingl A."/>
            <person name="Woyke T."/>
            <person name="Ryan C.M."/>
            <person name="Banfield J.F."/>
        </authorList>
    </citation>
    <scope>NUCLEOTIDE SEQUENCE [LARGE SCALE GENOMIC DNA]</scope>
</reference>
<keyword evidence="2" id="KW-0812">Transmembrane</keyword>
<dbReference type="Proteomes" id="UP000231198">
    <property type="component" value="Unassembled WGS sequence"/>
</dbReference>
<sequence length="209" mass="22041">MEDSISYNPNQRAGGKKNTTVIIVIVLIVVAIIGGIYLVRQPQKKDEGGSPLVEKKVSTPSPTEKPEIDKESVKIQVLNGTGTPGQAGTAVKALEEAGYNADNIETSNADEFGDTVTTITARKGFDEVAKDIKDALKATFDNVEIDSSHLDEDSEFDISIVTGGKEYKEATPSAEPTESEEVTPTESSGTPTPTPTVATTTLTPGSTTP</sequence>
<evidence type="ECO:0000256" key="1">
    <source>
        <dbReference type="SAM" id="MobiDB-lite"/>
    </source>
</evidence>
<protein>
    <recommendedName>
        <fullName evidence="3">LytR/CpsA/Psr regulator C-terminal domain-containing protein</fullName>
    </recommendedName>
</protein>
<name>A0A2H0WSS5_9BACT</name>
<dbReference type="EMBL" id="PEZG01000056">
    <property type="protein sequence ID" value="PIS15665.1"/>
    <property type="molecule type" value="Genomic_DNA"/>
</dbReference>